<feature type="transmembrane region" description="Helical" evidence="15">
    <location>
        <begin position="226"/>
        <end position="247"/>
    </location>
</feature>
<feature type="transmembrane region" description="Helical" evidence="15">
    <location>
        <begin position="360"/>
        <end position="380"/>
    </location>
</feature>
<keyword evidence="8 15" id="KW-1133">Transmembrane helix</keyword>
<feature type="region of interest" description="Disordered" evidence="14">
    <location>
        <begin position="483"/>
        <end position="508"/>
    </location>
</feature>
<feature type="transmembrane region" description="Helical" evidence="15">
    <location>
        <begin position="331"/>
        <end position="354"/>
    </location>
</feature>
<dbReference type="InterPro" id="IPR004703">
    <property type="entry name" value="PTS_sugar-sp_permease"/>
</dbReference>
<dbReference type="NCBIfam" id="NF006920">
    <property type="entry name" value="PRK09410.1-2"/>
    <property type="match status" value="1"/>
</dbReference>
<evidence type="ECO:0000256" key="8">
    <source>
        <dbReference type="ARBA" id="ARBA00022989"/>
    </source>
</evidence>
<keyword evidence="4" id="KW-1003">Cell membrane</keyword>
<evidence type="ECO:0000313" key="16">
    <source>
        <dbReference type="EMBL" id="MFC7329647.1"/>
    </source>
</evidence>
<evidence type="ECO:0000256" key="6">
    <source>
        <dbReference type="ARBA" id="ARBA00022683"/>
    </source>
</evidence>
<sequence length="508" mass="53085">MERILTVMEFVVDEVLTVPAYLVGLITAVGLIALRRPLSQIVGGGVKAALGFLLIEVGAMLVTMSLKPLGTMIRSVTGAHGVIPNNEAIVALVQAELGPRVPWVMFGGFVLSLLLARFTPLRYVFLTGHHILWMSTLVTLVLAAARLPPVVTVLLGAVLLAVMFVSMPALAQPWTRRVGGDGKIAIGHFGSLGYITAGLVGQLVGRRGRGTEDVQVPEGLRFLRDPMVSTGLSMGLIYPLVAVAYLWKEGSATARRMFPPLHGAEPTVGHYFMQSVMQGLLFGVSVAVILYGVRTILGELIPAFQGIANRIVPGAVPALDAPIVFPFGQNAVLVGFLASMTGALVSLAVVVAVLDPAAGIAVVLPGLLPQFFTGGAAGVYGNATGGRRGAVCGGFVNGVLITFLPAVLLGVLGRYGTANTTFGDTDFGWYGILIGYAARPGGVLGAVLALLAGALVFTLAVIVQKRLVETGWDPGARRDAELARLEAEHTRRTGRPETGEGGSDRTSS</sequence>
<dbReference type="PANTHER" id="PTHR33843:SF4">
    <property type="entry name" value="ASCORBATE-SPECIFIC PTS SYSTEM EIIC COMPONENT"/>
    <property type="match status" value="1"/>
</dbReference>
<evidence type="ECO:0000256" key="5">
    <source>
        <dbReference type="ARBA" id="ARBA00022597"/>
    </source>
</evidence>
<feature type="transmembrane region" description="Helical" evidence="15">
    <location>
        <begin position="271"/>
        <end position="293"/>
    </location>
</feature>
<evidence type="ECO:0000256" key="13">
    <source>
        <dbReference type="ARBA" id="ARBA00042859"/>
    </source>
</evidence>
<feature type="transmembrane region" description="Helical" evidence="15">
    <location>
        <begin position="392"/>
        <end position="412"/>
    </location>
</feature>
<evidence type="ECO:0000256" key="11">
    <source>
        <dbReference type="ARBA" id="ARBA00038218"/>
    </source>
</evidence>
<evidence type="ECO:0000256" key="15">
    <source>
        <dbReference type="SAM" id="Phobius"/>
    </source>
</evidence>
<keyword evidence="9 15" id="KW-0472">Membrane</keyword>
<feature type="compositionally biased region" description="Basic and acidic residues" evidence="14">
    <location>
        <begin position="483"/>
        <end position="498"/>
    </location>
</feature>
<accession>A0ABW2KI40</accession>
<comment type="subunit">
    <text evidence="2">Homodimer.</text>
</comment>
<proteinExistence type="inferred from homology"/>
<evidence type="ECO:0000256" key="7">
    <source>
        <dbReference type="ARBA" id="ARBA00022692"/>
    </source>
</evidence>
<dbReference type="InterPro" id="IPR051562">
    <property type="entry name" value="Ascorbate-PTS_EIIC"/>
</dbReference>
<keyword evidence="5" id="KW-0762">Sugar transport</keyword>
<gene>
    <name evidence="16" type="ORF">ACFQRF_18100</name>
</gene>
<keyword evidence="7 15" id="KW-0812">Transmembrane</keyword>
<feature type="transmembrane region" description="Helical" evidence="15">
    <location>
        <begin position="131"/>
        <end position="164"/>
    </location>
</feature>
<organism evidence="16 17">
    <name type="scientific">Marinactinospora rubrisoli</name>
    <dbReference type="NCBI Taxonomy" id="2715399"/>
    <lineage>
        <taxon>Bacteria</taxon>
        <taxon>Bacillati</taxon>
        <taxon>Actinomycetota</taxon>
        <taxon>Actinomycetes</taxon>
        <taxon>Streptosporangiales</taxon>
        <taxon>Nocardiopsidaceae</taxon>
        <taxon>Marinactinospora</taxon>
    </lineage>
</organism>
<evidence type="ECO:0000256" key="4">
    <source>
        <dbReference type="ARBA" id="ARBA00022475"/>
    </source>
</evidence>
<evidence type="ECO:0000256" key="1">
    <source>
        <dbReference type="ARBA" id="ARBA00004651"/>
    </source>
</evidence>
<protein>
    <recommendedName>
        <fullName evidence="12">Ascorbate-specific PTS system EIIC component</fullName>
    </recommendedName>
    <alternativeName>
        <fullName evidence="13">Ascorbate-specific permease IIC component UlaA</fullName>
    </alternativeName>
</protein>
<keyword evidence="6" id="KW-0598">Phosphotransferase system</keyword>
<dbReference type="EMBL" id="JBHTBH010000008">
    <property type="protein sequence ID" value="MFC7329647.1"/>
    <property type="molecule type" value="Genomic_DNA"/>
</dbReference>
<feature type="transmembrane region" description="Helical" evidence="15">
    <location>
        <begin position="15"/>
        <end position="34"/>
    </location>
</feature>
<feature type="transmembrane region" description="Helical" evidence="15">
    <location>
        <begin position="443"/>
        <end position="463"/>
    </location>
</feature>
<feature type="transmembrane region" description="Helical" evidence="15">
    <location>
        <begin position="46"/>
        <end position="66"/>
    </location>
</feature>
<evidence type="ECO:0000313" key="17">
    <source>
        <dbReference type="Proteomes" id="UP001596540"/>
    </source>
</evidence>
<dbReference type="PANTHER" id="PTHR33843">
    <property type="entry name" value="ASCORBATE-SPECIFIC PTS SYSTEM EIIC COMPONENT"/>
    <property type="match status" value="1"/>
</dbReference>
<comment type="subcellular location">
    <subcellularLocation>
        <location evidence="1">Cell membrane</location>
        <topology evidence="1">Multi-pass membrane protein</topology>
    </subcellularLocation>
</comment>
<evidence type="ECO:0000256" key="9">
    <source>
        <dbReference type="ARBA" id="ARBA00023136"/>
    </source>
</evidence>
<dbReference type="Pfam" id="PF03611">
    <property type="entry name" value="EIIC-GAT"/>
    <property type="match status" value="1"/>
</dbReference>
<reference evidence="17" key="1">
    <citation type="journal article" date="2019" name="Int. J. Syst. Evol. Microbiol.">
        <title>The Global Catalogue of Microorganisms (GCM) 10K type strain sequencing project: providing services to taxonomists for standard genome sequencing and annotation.</title>
        <authorList>
            <consortium name="The Broad Institute Genomics Platform"/>
            <consortium name="The Broad Institute Genome Sequencing Center for Infectious Disease"/>
            <person name="Wu L."/>
            <person name="Ma J."/>
        </authorList>
    </citation>
    <scope>NUCLEOTIDE SEQUENCE [LARGE SCALE GENOMIC DNA]</scope>
    <source>
        <strain evidence="17">CGMCC 4.7382</strain>
    </source>
</reference>
<feature type="transmembrane region" description="Helical" evidence="15">
    <location>
        <begin position="101"/>
        <end position="119"/>
    </location>
</feature>
<dbReference type="RefSeq" id="WP_379872291.1">
    <property type="nucleotide sequence ID" value="NZ_JBHTBH010000008.1"/>
</dbReference>
<evidence type="ECO:0000256" key="2">
    <source>
        <dbReference type="ARBA" id="ARBA00011738"/>
    </source>
</evidence>
<evidence type="ECO:0000256" key="10">
    <source>
        <dbReference type="ARBA" id="ARBA00037387"/>
    </source>
</evidence>
<evidence type="ECO:0000256" key="12">
    <source>
        <dbReference type="ARBA" id="ARBA00039702"/>
    </source>
</evidence>
<evidence type="ECO:0000256" key="14">
    <source>
        <dbReference type="SAM" id="MobiDB-lite"/>
    </source>
</evidence>
<comment type="caution">
    <text evidence="16">The sequence shown here is derived from an EMBL/GenBank/DDBJ whole genome shotgun (WGS) entry which is preliminary data.</text>
</comment>
<name>A0ABW2KI40_9ACTN</name>
<feature type="transmembrane region" description="Helical" evidence="15">
    <location>
        <begin position="184"/>
        <end position="205"/>
    </location>
</feature>
<comment type="similarity">
    <text evidence="11">Belongs to the UlaA family.</text>
</comment>
<evidence type="ECO:0000256" key="3">
    <source>
        <dbReference type="ARBA" id="ARBA00022448"/>
    </source>
</evidence>
<comment type="function">
    <text evidence="10">The phosphoenolpyruvate-dependent sugar phosphotransferase system (sugar PTS), a major carbohydrate active transport system, catalyzes the phosphorylation of incoming sugar substrates concomitantly with their translocation across the cell membrane. The enzyme II UlaABC PTS system is involved in ascorbate transport.</text>
</comment>
<dbReference type="Proteomes" id="UP001596540">
    <property type="component" value="Unassembled WGS sequence"/>
</dbReference>
<keyword evidence="3" id="KW-0813">Transport</keyword>
<keyword evidence="17" id="KW-1185">Reference proteome</keyword>